<dbReference type="InterPro" id="IPR051169">
    <property type="entry name" value="NADH-Q_oxidoreductase"/>
</dbReference>
<feature type="region of interest" description="Disordered" evidence="6">
    <location>
        <begin position="374"/>
        <end position="399"/>
    </location>
</feature>
<evidence type="ECO:0000256" key="3">
    <source>
        <dbReference type="ARBA" id="ARBA00022630"/>
    </source>
</evidence>
<evidence type="ECO:0000256" key="6">
    <source>
        <dbReference type="SAM" id="MobiDB-lite"/>
    </source>
</evidence>
<dbReference type="SUPFAM" id="SSF51905">
    <property type="entry name" value="FAD/NAD(P)-binding domain"/>
    <property type="match status" value="1"/>
</dbReference>
<dbReference type="Gene3D" id="3.50.50.100">
    <property type="match status" value="1"/>
</dbReference>
<dbReference type="RefSeq" id="WP_253242898.1">
    <property type="nucleotide sequence ID" value="NZ_JAMYJR010000051.1"/>
</dbReference>
<protein>
    <submittedName>
        <fullName evidence="8">FAD-dependent oxidoreductase</fullName>
    </submittedName>
</protein>
<evidence type="ECO:0000256" key="4">
    <source>
        <dbReference type="ARBA" id="ARBA00022827"/>
    </source>
</evidence>
<dbReference type="PANTHER" id="PTHR42913:SF3">
    <property type="entry name" value="64 KDA MITOCHONDRIAL NADH DEHYDROGENASE (EUROFUNG)"/>
    <property type="match status" value="1"/>
</dbReference>
<keyword evidence="5" id="KW-0560">Oxidoreductase</keyword>
<keyword evidence="3" id="KW-0285">Flavoprotein</keyword>
<dbReference type="PRINTS" id="PR00368">
    <property type="entry name" value="FADPNR"/>
</dbReference>
<gene>
    <name evidence="8" type="ORF">M1L60_40480</name>
</gene>
<keyword evidence="9" id="KW-1185">Reference proteome</keyword>
<organism evidence="8 9">
    <name type="scientific">Paractinoplanes aksuensis</name>
    <dbReference type="NCBI Taxonomy" id="2939490"/>
    <lineage>
        <taxon>Bacteria</taxon>
        <taxon>Bacillati</taxon>
        <taxon>Actinomycetota</taxon>
        <taxon>Actinomycetes</taxon>
        <taxon>Micromonosporales</taxon>
        <taxon>Micromonosporaceae</taxon>
        <taxon>Paractinoplanes</taxon>
    </lineage>
</organism>
<reference evidence="8 9" key="1">
    <citation type="submission" date="2022-06" db="EMBL/GenBank/DDBJ databases">
        <title>New Species of the Genus Actinoplanes, ActinopZanes ferrugineus.</title>
        <authorList>
            <person name="Ding P."/>
        </authorList>
    </citation>
    <scope>NUCLEOTIDE SEQUENCE [LARGE SCALE GENOMIC DNA]</scope>
    <source>
        <strain evidence="8 9">TRM88003</strain>
    </source>
</reference>
<dbReference type="Pfam" id="PF07992">
    <property type="entry name" value="Pyr_redox_2"/>
    <property type="match status" value="1"/>
</dbReference>
<dbReference type="InterPro" id="IPR023753">
    <property type="entry name" value="FAD/NAD-binding_dom"/>
</dbReference>
<dbReference type="PRINTS" id="PR00411">
    <property type="entry name" value="PNDRDTASEI"/>
</dbReference>
<comment type="cofactor">
    <cofactor evidence="1">
        <name>FAD</name>
        <dbReference type="ChEBI" id="CHEBI:57692"/>
    </cofactor>
</comment>
<dbReference type="Proteomes" id="UP001523369">
    <property type="component" value="Unassembled WGS sequence"/>
</dbReference>
<dbReference type="EMBL" id="JAMYJR010000051">
    <property type="protein sequence ID" value="MCO8276876.1"/>
    <property type="molecule type" value="Genomic_DNA"/>
</dbReference>
<proteinExistence type="inferred from homology"/>
<evidence type="ECO:0000313" key="8">
    <source>
        <dbReference type="EMBL" id="MCO8276876.1"/>
    </source>
</evidence>
<evidence type="ECO:0000313" key="9">
    <source>
        <dbReference type="Proteomes" id="UP001523369"/>
    </source>
</evidence>
<name>A0ABT1E3P4_9ACTN</name>
<evidence type="ECO:0000259" key="7">
    <source>
        <dbReference type="Pfam" id="PF07992"/>
    </source>
</evidence>
<evidence type="ECO:0000256" key="5">
    <source>
        <dbReference type="ARBA" id="ARBA00023002"/>
    </source>
</evidence>
<keyword evidence="4" id="KW-0274">FAD</keyword>
<feature type="domain" description="FAD/NAD(P)-binding" evidence="7">
    <location>
        <begin position="9"/>
        <end position="285"/>
    </location>
</feature>
<dbReference type="PANTHER" id="PTHR42913">
    <property type="entry name" value="APOPTOSIS-INDUCING FACTOR 1"/>
    <property type="match status" value="1"/>
</dbReference>
<comment type="similarity">
    <text evidence="2">Belongs to the NADH dehydrogenase family.</text>
</comment>
<dbReference type="InterPro" id="IPR036188">
    <property type="entry name" value="FAD/NAD-bd_sf"/>
</dbReference>
<comment type="caution">
    <text evidence="8">The sequence shown here is derived from an EMBL/GenBank/DDBJ whole genome shotgun (WGS) entry which is preliminary data.</text>
</comment>
<evidence type="ECO:0000256" key="1">
    <source>
        <dbReference type="ARBA" id="ARBA00001974"/>
    </source>
</evidence>
<evidence type="ECO:0000256" key="2">
    <source>
        <dbReference type="ARBA" id="ARBA00005272"/>
    </source>
</evidence>
<accession>A0ABT1E3P4</accession>
<sequence length="399" mass="41725">MKPTTEQIDIVVVGAGYAGVIATNRLLASLTEAEVRRVRLTVINPTDQFVERIRFHELAAGTRRSAFVPLTELLHQAAQLLVGRVEVIDPDARTVHVSRPGRTEIVMPWDHLIYAVGSTAATTIPGSREHGFLLGDLDGAESAAAAVRGAGPGARIVVIGGGFTGVEAAGEIAEQHPGASVVLMCAGTLVPAMRAAARRSLTRSLNKLGVQIQEQQPVARIEPGQVVLADGRIEKADVCIVAASFTVPDLARTSGLAVAADGRMRVDTGLRSLDTPGIVGAGDAIVMSGPAGEHLRMGCAIALPLGGKAAETVLAQIRGQEPEPVSIGFQAQCISLGRKRGYIQLVHADDRPRPLHIGGRLGARVKESVCKMSVSLPAKERTKPGAYPTPKGPTPKSGS</sequence>